<protein>
    <recommendedName>
        <fullName evidence="1">BTB domain-containing protein</fullName>
    </recommendedName>
</protein>
<dbReference type="VEuPathDB" id="FungiDB:RhiirFUN_018664"/>
<dbReference type="SUPFAM" id="SSF54695">
    <property type="entry name" value="POZ domain"/>
    <property type="match status" value="1"/>
</dbReference>
<dbReference type="EMBL" id="LLXL01000276">
    <property type="protein sequence ID" value="PKK74909.1"/>
    <property type="molecule type" value="Genomic_DNA"/>
</dbReference>
<dbReference type="VEuPathDB" id="FungiDB:FUN_019767"/>
<dbReference type="Gene3D" id="3.30.710.10">
    <property type="entry name" value="Potassium Channel Kv1.1, Chain A"/>
    <property type="match status" value="1"/>
</dbReference>
<dbReference type="Proteomes" id="UP000233469">
    <property type="component" value="Unassembled WGS sequence"/>
</dbReference>
<dbReference type="InterPro" id="IPR011333">
    <property type="entry name" value="SKP1/BTB/POZ_sf"/>
</dbReference>
<reference evidence="2 3" key="2">
    <citation type="submission" date="2017-10" db="EMBL/GenBank/DDBJ databases">
        <title>Extensive intraspecific genome diversity in a model arbuscular mycorrhizal fungus.</title>
        <authorList>
            <person name="Chen E.C.H."/>
            <person name="Morin E."/>
            <person name="Baudet D."/>
            <person name="Noel J."/>
            <person name="Ndikumana S."/>
            <person name="Charron P."/>
            <person name="St-Onge C."/>
            <person name="Giorgi J."/>
            <person name="Grigoriev I.V."/>
            <person name="Roux C."/>
            <person name="Martin F.M."/>
            <person name="Corradi N."/>
        </authorList>
    </citation>
    <scope>NUCLEOTIDE SEQUENCE [LARGE SCALE GENOMIC DNA]</scope>
    <source>
        <strain evidence="2 3">C2</strain>
    </source>
</reference>
<proteinExistence type="predicted"/>
<comment type="caution">
    <text evidence="2">The sequence shown here is derived from an EMBL/GenBank/DDBJ whole genome shotgun (WGS) entry which is preliminary data.</text>
</comment>
<dbReference type="Gene3D" id="1.25.40.420">
    <property type="match status" value="1"/>
</dbReference>
<sequence>MDTFLLTLSKDLNKILKNELCYDFLITIGEEPDIKTFKVHSAILCARCPYFQESSDLILLLEASDELCLSELCEHIQDFIITKRLVWLRENFLSLAKIVYQHLTFDRLQKIFTEMIYENPKDLFKLETLSELPEDIILFLISRDDFFIREVQIWEQIIKWGILKYPHLDPDITYWTIKDFETLKNRLRKSIPLIRFYQMSSKEFKEKVVPFKKILPVLQE</sequence>
<organism evidence="2 3">
    <name type="scientific">Rhizophagus irregularis</name>
    <dbReference type="NCBI Taxonomy" id="588596"/>
    <lineage>
        <taxon>Eukaryota</taxon>
        <taxon>Fungi</taxon>
        <taxon>Fungi incertae sedis</taxon>
        <taxon>Mucoromycota</taxon>
        <taxon>Glomeromycotina</taxon>
        <taxon>Glomeromycetes</taxon>
        <taxon>Glomerales</taxon>
        <taxon>Glomeraceae</taxon>
        <taxon>Rhizophagus</taxon>
    </lineage>
</organism>
<dbReference type="AlphaFoldDB" id="A0A2N1NM11"/>
<accession>A0A2N1NM11</accession>
<evidence type="ECO:0000313" key="3">
    <source>
        <dbReference type="Proteomes" id="UP000233469"/>
    </source>
</evidence>
<evidence type="ECO:0000313" key="2">
    <source>
        <dbReference type="EMBL" id="PKK74909.1"/>
    </source>
</evidence>
<name>A0A2N1NM11_9GLOM</name>
<dbReference type="InterPro" id="IPR000210">
    <property type="entry name" value="BTB/POZ_dom"/>
</dbReference>
<feature type="domain" description="BTB" evidence="1">
    <location>
        <begin position="12"/>
        <end position="54"/>
    </location>
</feature>
<dbReference type="Pfam" id="PF00651">
    <property type="entry name" value="BTB"/>
    <property type="match status" value="1"/>
</dbReference>
<evidence type="ECO:0000259" key="1">
    <source>
        <dbReference type="Pfam" id="PF00651"/>
    </source>
</evidence>
<gene>
    <name evidence="2" type="ORF">RhiirC2_737715</name>
</gene>
<reference evidence="2 3" key="1">
    <citation type="submission" date="2016-04" db="EMBL/GenBank/DDBJ databases">
        <title>Genome analyses suggest a sexual origin of heterokaryosis in a supposedly ancient asexual fungus.</title>
        <authorList>
            <person name="Ropars J."/>
            <person name="Sedzielewska K."/>
            <person name="Noel J."/>
            <person name="Charron P."/>
            <person name="Farinelli L."/>
            <person name="Marton T."/>
            <person name="Kruger M."/>
            <person name="Pelin A."/>
            <person name="Brachmann A."/>
            <person name="Corradi N."/>
        </authorList>
    </citation>
    <scope>NUCLEOTIDE SEQUENCE [LARGE SCALE GENOMIC DNA]</scope>
    <source>
        <strain evidence="2 3">C2</strain>
    </source>
</reference>